<evidence type="ECO:0000256" key="2">
    <source>
        <dbReference type="ARBA" id="ARBA00022741"/>
    </source>
</evidence>
<dbReference type="GO" id="GO:0005524">
    <property type="term" value="F:ATP binding"/>
    <property type="evidence" value="ECO:0007669"/>
    <property type="project" value="UniProtKB-KW"/>
</dbReference>
<dbReference type="SUPFAM" id="SSF52029">
    <property type="entry name" value="GroEL apical domain-like"/>
    <property type="match status" value="1"/>
</dbReference>
<sequence length="574" mass="63438">MQPGIPILKEGGRKFDVNEAWKYNMTSAVLVADLVKTAIGPHGHYKILVDYLDNVKITSRGATILRKLTENTGPRQDERQRPYQDNPCVKHLVESGLALYGEVGDGVITSVSLTGALLEQAAELIRMKVHRNVIESGYRFALSKALETLHSIKIPMPSSNASFISSVLKTTLSKHFVGIEAAGALARILTEAYFTLLKNNGGDLSKLDFSKTLQIVVKAGSSTWEPSLIYGIIVDKQLKHPLLPRRVTNAKIALIDFHMSVNKPKYLHEVKLTSPAAVASLKREEDAILAEMAEKLYKLGVNAVFCNKSIDDRLLYMLGRRNILAVRDVHRVDFEMLEKSCSARIVHSVDELKLEDLGYAELVEERDIGAETWIFVEGCRAPKAVSILIRGGSYWFAEEVKEIVKSALKMLRSTLLNGCVLPGGAASEVYVAERLKMLAAELKDKRQFVVEAFAKALEKNVLNLLGTAGVDPLKALADIRHLQSLNGVNNGFDLIARQVADVVEKGIMDSLVVKETAWKTAVETACSILRVDEVFWAGRRAWKDLPKISEKSMDTSRKGLIGEPGSVPMYGEPY</sequence>
<protein>
    <recommendedName>
        <fullName evidence="7">Thermosome subunit</fullName>
    </recommendedName>
</protein>
<keyword evidence="3 5" id="KW-0067">ATP-binding</keyword>
<evidence type="ECO:0000256" key="4">
    <source>
        <dbReference type="ARBA" id="ARBA00023186"/>
    </source>
</evidence>
<dbReference type="Gene3D" id="1.10.560.10">
    <property type="entry name" value="GroEL-like equatorial domain"/>
    <property type="match status" value="1"/>
</dbReference>
<dbReference type="NCBIfam" id="NF041083">
    <property type="entry name" value="thermosome_beta"/>
    <property type="match status" value="1"/>
</dbReference>
<dbReference type="InterPro" id="IPR027410">
    <property type="entry name" value="TCP-1-like_intermed_sf"/>
</dbReference>
<evidence type="ECO:0000256" key="1">
    <source>
        <dbReference type="ARBA" id="ARBA00008020"/>
    </source>
</evidence>
<comment type="similarity">
    <text evidence="1 5">Belongs to the TCP-1 chaperonin family.</text>
</comment>
<evidence type="ECO:0008006" key="7">
    <source>
        <dbReference type="Google" id="ProtNLM"/>
    </source>
</evidence>
<accession>A0A7C5Q8M7</accession>
<dbReference type="InterPro" id="IPR027413">
    <property type="entry name" value="GROEL-like_equatorial_sf"/>
</dbReference>
<evidence type="ECO:0000313" key="6">
    <source>
        <dbReference type="EMBL" id="HHK67590.1"/>
    </source>
</evidence>
<dbReference type="InterPro" id="IPR017998">
    <property type="entry name" value="Chaperone_TCP-1"/>
</dbReference>
<dbReference type="PRINTS" id="PR00304">
    <property type="entry name" value="TCOMPLEXTCP1"/>
</dbReference>
<dbReference type="Gene3D" id="3.30.260.10">
    <property type="entry name" value="TCP-1-like chaperonin intermediate domain"/>
    <property type="match status" value="1"/>
</dbReference>
<keyword evidence="4 5" id="KW-0143">Chaperone</keyword>
<organism evidence="6">
    <name type="scientific">Caldiarchaeum subterraneum</name>
    <dbReference type="NCBI Taxonomy" id="311458"/>
    <lineage>
        <taxon>Archaea</taxon>
        <taxon>Nitrososphaerota</taxon>
        <taxon>Candidatus Caldarchaeales</taxon>
        <taxon>Candidatus Caldarchaeaceae</taxon>
        <taxon>Candidatus Caldarchaeum</taxon>
    </lineage>
</organism>
<reference evidence="6" key="1">
    <citation type="journal article" date="2020" name="mSystems">
        <title>Genome- and Community-Level Interaction Insights into Carbon Utilization and Element Cycling Functions of Hydrothermarchaeota in Hydrothermal Sediment.</title>
        <authorList>
            <person name="Zhou Z."/>
            <person name="Liu Y."/>
            <person name="Xu W."/>
            <person name="Pan J."/>
            <person name="Luo Z.H."/>
            <person name="Li M."/>
        </authorList>
    </citation>
    <scope>NUCLEOTIDE SEQUENCE [LARGE SCALE GENOMIC DNA]</scope>
    <source>
        <strain evidence="6">SpSt-1056</strain>
    </source>
</reference>
<comment type="caution">
    <text evidence="6">The sequence shown here is derived from an EMBL/GenBank/DDBJ whole genome shotgun (WGS) entry which is preliminary data.</text>
</comment>
<keyword evidence="2 5" id="KW-0547">Nucleotide-binding</keyword>
<dbReference type="Gene3D" id="3.50.7.10">
    <property type="entry name" value="GroEL"/>
    <property type="match status" value="1"/>
</dbReference>
<name>A0A7C5Q8M7_CALS0</name>
<evidence type="ECO:0000256" key="3">
    <source>
        <dbReference type="ARBA" id="ARBA00022840"/>
    </source>
</evidence>
<dbReference type="PANTHER" id="PTHR11353">
    <property type="entry name" value="CHAPERONIN"/>
    <property type="match status" value="1"/>
</dbReference>
<dbReference type="Pfam" id="PF00118">
    <property type="entry name" value="Cpn60_TCP1"/>
    <property type="match status" value="1"/>
</dbReference>
<gene>
    <name evidence="6" type="ORF">ENM11_00325</name>
</gene>
<evidence type="ECO:0000256" key="5">
    <source>
        <dbReference type="RuleBase" id="RU004187"/>
    </source>
</evidence>
<dbReference type="InterPro" id="IPR002423">
    <property type="entry name" value="Cpn60/GroEL/TCP-1"/>
</dbReference>
<proteinExistence type="inferred from homology"/>
<dbReference type="SUPFAM" id="SSF54849">
    <property type="entry name" value="GroEL-intermediate domain like"/>
    <property type="match status" value="1"/>
</dbReference>
<dbReference type="SUPFAM" id="SSF48592">
    <property type="entry name" value="GroEL equatorial domain-like"/>
    <property type="match status" value="1"/>
</dbReference>
<dbReference type="InterPro" id="IPR053374">
    <property type="entry name" value="TCP-1_chaperonin"/>
</dbReference>
<dbReference type="GO" id="GO:0140662">
    <property type="term" value="F:ATP-dependent protein folding chaperone"/>
    <property type="evidence" value="ECO:0007669"/>
    <property type="project" value="InterPro"/>
</dbReference>
<dbReference type="EMBL" id="DRWN01000004">
    <property type="protein sequence ID" value="HHK67590.1"/>
    <property type="molecule type" value="Genomic_DNA"/>
</dbReference>
<dbReference type="InterPro" id="IPR027409">
    <property type="entry name" value="GroEL-like_apical_dom_sf"/>
</dbReference>
<dbReference type="AlphaFoldDB" id="A0A7C5Q8M7"/>